<dbReference type="InterPro" id="IPR036388">
    <property type="entry name" value="WH-like_DNA-bd_sf"/>
</dbReference>
<evidence type="ECO:0000313" key="3">
    <source>
        <dbReference type="EMBL" id="GKV10625.1"/>
    </source>
</evidence>
<dbReference type="AlphaFoldDB" id="A0AAV5JF09"/>
<evidence type="ECO:0000256" key="1">
    <source>
        <dbReference type="ARBA" id="ARBA00022737"/>
    </source>
</evidence>
<accession>A0AAV5JF09</accession>
<dbReference type="InterPro" id="IPR044974">
    <property type="entry name" value="Disease_R_plants"/>
</dbReference>
<dbReference type="PANTHER" id="PTHR23155:SF1205">
    <property type="entry name" value="DISEASE RESISTANCE PROTEIN RPM1"/>
    <property type="match status" value="1"/>
</dbReference>
<dbReference type="InterPro" id="IPR058922">
    <property type="entry name" value="WHD_DRP"/>
</dbReference>
<proteinExistence type="predicted"/>
<dbReference type="EMBL" id="BPVZ01000032">
    <property type="protein sequence ID" value="GKV10625.1"/>
    <property type="molecule type" value="Genomic_DNA"/>
</dbReference>
<protein>
    <recommendedName>
        <fullName evidence="2">Disease resistance protein winged helix domain-containing protein</fullName>
    </recommendedName>
</protein>
<dbReference type="Proteomes" id="UP001054252">
    <property type="component" value="Unassembled WGS sequence"/>
</dbReference>
<keyword evidence="1" id="KW-0677">Repeat</keyword>
<evidence type="ECO:0000313" key="4">
    <source>
        <dbReference type="Proteomes" id="UP001054252"/>
    </source>
</evidence>
<dbReference type="Pfam" id="PF23559">
    <property type="entry name" value="WHD_DRP"/>
    <property type="match status" value="1"/>
</dbReference>
<dbReference type="PANTHER" id="PTHR23155">
    <property type="entry name" value="DISEASE RESISTANCE PROTEIN RP"/>
    <property type="match status" value="1"/>
</dbReference>
<keyword evidence="4" id="KW-1185">Reference proteome</keyword>
<feature type="domain" description="Disease resistance protein winged helix" evidence="2">
    <location>
        <begin position="2"/>
        <end position="62"/>
    </location>
</feature>
<evidence type="ECO:0000259" key="2">
    <source>
        <dbReference type="Pfam" id="PF23559"/>
    </source>
</evidence>
<organism evidence="3 4">
    <name type="scientific">Rubroshorea leprosula</name>
    <dbReference type="NCBI Taxonomy" id="152421"/>
    <lineage>
        <taxon>Eukaryota</taxon>
        <taxon>Viridiplantae</taxon>
        <taxon>Streptophyta</taxon>
        <taxon>Embryophyta</taxon>
        <taxon>Tracheophyta</taxon>
        <taxon>Spermatophyta</taxon>
        <taxon>Magnoliopsida</taxon>
        <taxon>eudicotyledons</taxon>
        <taxon>Gunneridae</taxon>
        <taxon>Pentapetalae</taxon>
        <taxon>rosids</taxon>
        <taxon>malvids</taxon>
        <taxon>Malvales</taxon>
        <taxon>Dipterocarpaceae</taxon>
        <taxon>Rubroshorea</taxon>
    </lineage>
</organism>
<dbReference type="GO" id="GO:0098542">
    <property type="term" value="P:defense response to other organism"/>
    <property type="evidence" value="ECO:0007669"/>
    <property type="project" value="TreeGrafter"/>
</dbReference>
<reference evidence="3 4" key="1">
    <citation type="journal article" date="2021" name="Commun. Biol.">
        <title>The genome of Shorea leprosula (Dipterocarpaceae) highlights the ecological relevance of drought in aseasonal tropical rainforests.</title>
        <authorList>
            <person name="Ng K.K.S."/>
            <person name="Kobayashi M.J."/>
            <person name="Fawcett J.A."/>
            <person name="Hatakeyama M."/>
            <person name="Paape T."/>
            <person name="Ng C.H."/>
            <person name="Ang C.C."/>
            <person name="Tnah L.H."/>
            <person name="Lee C.T."/>
            <person name="Nishiyama T."/>
            <person name="Sese J."/>
            <person name="O'Brien M.J."/>
            <person name="Copetti D."/>
            <person name="Mohd Noor M.I."/>
            <person name="Ong R.C."/>
            <person name="Putra M."/>
            <person name="Sireger I.Z."/>
            <person name="Indrioko S."/>
            <person name="Kosugi Y."/>
            <person name="Izuno A."/>
            <person name="Isagi Y."/>
            <person name="Lee S.L."/>
            <person name="Shimizu K.K."/>
        </authorList>
    </citation>
    <scope>NUCLEOTIDE SEQUENCE [LARGE SCALE GENOMIC DNA]</scope>
    <source>
        <strain evidence="3">214</strain>
    </source>
</reference>
<dbReference type="Gene3D" id="1.10.10.10">
    <property type="entry name" value="Winged helix-like DNA-binding domain superfamily/Winged helix DNA-binding domain"/>
    <property type="match status" value="1"/>
</dbReference>
<comment type="caution">
    <text evidence="3">The sequence shown here is derived from an EMBL/GenBank/DDBJ whole genome shotgun (WGS) entry which is preliminary data.</text>
</comment>
<name>A0AAV5JF09_9ROSI</name>
<gene>
    <name evidence="3" type="ORF">SLEP1_g21965</name>
</gene>
<sequence length="172" mass="19826">MRLKRLWIAEGLVEVKEGKKPEDVAEDYLNELLNRSLIQVAAKTSDGRVKTCRIHDLLREIVISKSRDQNFAVVAKEQDAPWPEKMSILRCKSLEKVPLGIEHLSMLKALEFFEMEELINTLRPGVDGGDYCRVKRIPEVYFTYCRNGEWEVYSLESSGEMVPGEPRDIVQK</sequence>